<organism evidence="2 3">
    <name type="scientific">Streptococcus varani</name>
    <dbReference type="NCBI Taxonomy" id="1608583"/>
    <lineage>
        <taxon>Bacteria</taxon>
        <taxon>Bacillati</taxon>
        <taxon>Bacillota</taxon>
        <taxon>Bacilli</taxon>
        <taxon>Lactobacillales</taxon>
        <taxon>Streptococcaceae</taxon>
        <taxon>Streptococcus</taxon>
    </lineage>
</organism>
<gene>
    <name evidence="2" type="ORF">BN1356_02232</name>
</gene>
<name>A0A0E3WFP5_9STRE</name>
<accession>A0A0E3WFP5</accession>
<dbReference type="Proteomes" id="UP000198604">
    <property type="component" value="Unassembled WGS sequence"/>
</dbReference>
<keyword evidence="3" id="KW-1185">Reference proteome</keyword>
<feature type="compositionally biased region" description="Basic and acidic residues" evidence="1">
    <location>
        <begin position="1"/>
        <end position="14"/>
    </location>
</feature>
<proteinExistence type="predicted"/>
<evidence type="ECO:0000313" key="2">
    <source>
        <dbReference type="EMBL" id="CQR25885.1"/>
    </source>
</evidence>
<dbReference type="EMBL" id="CTEN01000004">
    <property type="protein sequence ID" value="CQR25885.1"/>
    <property type="molecule type" value="Genomic_DNA"/>
</dbReference>
<dbReference type="AlphaFoldDB" id="A0A0E3WFP5"/>
<sequence length="82" mass="9965">MKQKRKEEREEKVKVPNANKKPQNRPKKIKNLVQHYKKMKKDILANEKEFGFVGRYIIEGVEVHEENFEQLVTEKIKERKEE</sequence>
<feature type="region of interest" description="Disordered" evidence="1">
    <location>
        <begin position="1"/>
        <end position="26"/>
    </location>
</feature>
<reference evidence="3" key="1">
    <citation type="submission" date="2015-03" db="EMBL/GenBank/DDBJ databases">
        <authorList>
            <person name="Urmite Genomes"/>
        </authorList>
    </citation>
    <scope>NUCLEOTIDE SEQUENCE [LARGE SCALE GENOMIC DNA]</scope>
    <source>
        <strain evidence="3">FF10</strain>
    </source>
</reference>
<protein>
    <submittedName>
        <fullName evidence="2">Phage protein</fullName>
    </submittedName>
</protein>
<evidence type="ECO:0000313" key="3">
    <source>
        <dbReference type="Proteomes" id="UP000198604"/>
    </source>
</evidence>
<evidence type="ECO:0000256" key="1">
    <source>
        <dbReference type="SAM" id="MobiDB-lite"/>
    </source>
</evidence>
<dbReference type="STRING" id="1608583.BN1356_02232"/>